<reference evidence="3" key="1">
    <citation type="journal article" date="2017" name="Nat. Ecol. Evol.">
        <title>Genome expansion and lineage-specific genetic innovations in the forest pathogenic fungi Armillaria.</title>
        <authorList>
            <person name="Sipos G."/>
            <person name="Prasanna A.N."/>
            <person name="Walter M.C."/>
            <person name="O'Connor E."/>
            <person name="Balint B."/>
            <person name="Krizsan K."/>
            <person name="Kiss B."/>
            <person name="Hess J."/>
            <person name="Varga T."/>
            <person name="Slot J."/>
            <person name="Riley R."/>
            <person name="Boka B."/>
            <person name="Rigling D."/>
            <person name="Barry K."/>
            <person name="Lee J."/>
            <person name="Mihaltcheva S."/>
            <person name="LaButti K."/>
            <person name="Lipzen A."/>
            <person name="Waldron R."/>
            <person name="Moloney N.M."/>
            <person name="Sperisen C."/>
            <person name="Kredics L."/>
            <person name="Vagvoelgyi C."/>
            <person name="Patrignani A."/>
            <person name="Fitzpatrick D."/>
            <person name="Nagy I."/>
            <person name="Doyle S."/>
            <person name="Anderson J.B."/>
            <person name="Grigoriev I.V."/>
            <person name="Gueldener U."/>
            <person name="Muensterkoetter M."/>
            <person name="Nagy L.G."/>
        </authorList>
    </citation>
    <scope>NUCLEOTIDE SEQUENCE [LARGE SCALE GENOMIC DNA]</scope>
    <source>
        <strain evidence="3">28-4</strain>
    </source>
</reference>
<gene>
    <name evidence="2" type="ORF">ARMSODRAFT_1021793</name>
</gene>
<dbReference type="PANTHER" id="PTHR33096:SF1">
    <property type="entry name" value="CXC1-LIKE CYSTEINE CLUSTER ASSOCIATED WITH KDZ TRANSPOSASES DOMAIN-CONTAINING PROTEIN"/>
    <property type="match status" value="1"/>
</dbReference>
<name>A0A2H3BQR8_9AGAR</name>
<evidence type="ECO:0000313" key="2">
    <source>
        <dbReference type="EMBL" id="PBK66203.1"/>
    </source>
</evidence>
<dbReference type="EMBL" id="KZ293442">
    <property type="protein sequence ID" value="PBK66203.1"/>
    <property type="molecule type" value="Genomic_DNA"/>
</dbReference>
<feature type="domain" description="CxC2-like cysteine cluster KDZ transposase-associated" evidence="1">
    <location>
        <begin position="171"/>
        <end position="277"/>
    </location>
</feature>
<dbReference type="InterPro" id="IPR040521">
    <property type="entry name" value="KDZ"/>
</dbReference>
<evidence type="ECO:0000313" key="3">
    <source>
        <dbReference type="Proteomes" id="UP000218334"/>
    </source>
</evidence>
<dbReference type="PANTHER" id="PTHR33096">
    <property type="entry name" value="CXC2 DOMAIN-CONTAINING PROTEIN"/>
    <property type="match status" value="1"/>
</dbReference>
<protein>
    <recommendedName>
        <fullName evidence="1">CxC2-like cysteine cluster KDZ transposase-associated domain-containing protein</fullName>
    </recommendedName>
</protein>
<dbReference type="Proteomes" id="UP000218334">
    <property type="component" value="Unassembled WGS sequence"/>
</dbReference>
<dbReference type="STRING" id="1076256.A0A2H3BQR8"/>
<dbReference type="Pfam" id="PF18803">
    <property type="entry name" value="CxC2"/>
    <property type="match status" value="1"/>
</dbReference>
<dbReference type="AlphaFoldDB" id="A0A2H3BQR8"/>
<evidence type="ECO:0000259" key="1">
    <source>
        <dbReference type="Pfam" id="PF18803"/>
    </source>
</evidence>
<sequence>MRGRKRPIGLARADEYSPIDPLMVNARTIHISGHCCRVHTQSSTGIVRQIPNRNALEMIDVPFSQTDADVPMPAPVCTLKKGARNLKLDRPLQYWVDGPGNGEGFRQETLLEFMRLEDRVHLAAVGLAAFRCEDCLGTLLECQSCVVTRHQRLPLHIIQHWNGHYFEKVSLRELGLRVQLGHGGRSRCAVPRPAHSDFTVLHTNGIHKLAVDFCSCEDRLPARLQLLRAELFPSTVDEPKTCATFRLLEEYQAMSQAGKISAYEYYQGLVHLTDATGMNLPKMHYKNFIRMIRQFAHIKLMKYAGRGNVKDGIATTPPGGLAIVCPACPRPRVNLPPNWQSAPPELHFLYLVILAVDANFRLKNLFRSSQEKDPGLHTGLAYFVDTVPYLEHVRKYASQKDVSTCSGFRTLADTESKSSVGLRATGVGMCICAWHELVRPLAVGDLQKGERYCNMDYVALSAARSAETDKILFSYDIACQWKLNFHDRMLAFPPSMQIPVDKSIRFAIPKCHCKGHKRECQCIHSMNIQVAGRTDGEGIERTWSEVNVVANSTKEMGPGHWHDKLDDQFAQHNWRKLTGLGDGLYKKLERAETKSAKHGPTHKAFTAILPNEDLAPEWTKEVEAWERNPDLPTPYFAPEAHASQAAVSLVLQEDERRADAGVMRINETCPSALDLQNKCRSLQKRIRQLRQIQASWMPCIKGKLARVRAGVGLADVESHELLLPSAIEKDLREVGCLGGVVGIEDQLREAQCLDALSEIRNTLRMRHSLYSFRNKNIRGQRNNTRAYNNLHRLNRNCRLSVEKYQVARAALMALRGEGEWTATLRELKMEDVQSLQGSAFEIDDEQEQREAQMSKKQRQELAKGFGEGDRLISWIWLTEGGMGDGDDTSVNQEVKIEWLKSRARANRWREEVLLLKEEMRRTRVSLWATAAEWETRSGWPDLDRQMAEGVCAYASRQRAVYLALDSHFNAIWVGKGVVVDAPESDADSESDTEETDVKIAFEPMNTDFF</sequence>
<dbReference type="InterPro" id="IPR041457">
    <property type="entry name" value="CxC2_KDZ-assoc"/>
</dbReference>
<accession>A0A2H3BQR8</accession>
<organism evidence="2 3">
    <name type="scientific">Armillaria solidipes</name>
    <dbReference type="NCBI Taxonomy" id="1076256"/>
    <lineage>
        <taxon>Eukaryota</taxon>
        <taxon>Fungi</taxon>
        <taxon>Dikarya</taxon>
        <taxon>Basidiomycota</taxon>
        <taxon>Agaricomycotina</taxon>
        <taxon>Agaricomycetes</taxon>
        <taxon>Agaricomycetidae</taxon>
        <taxon>Agaricales</taxon>
        <taxon>Marasmiineae</taxon>
        <taxon>Physalacriaceae</taxon>
        <taxon>Armillaria</taxon>
    </lineage>
</organism>
<keyword evidence="3" id="KW-1185">Reference proteome</keyword>
<dbReference type="Pfam" id="PF18758">
    <property type="entry name" value="KDZ"/>
    <property type="match status" value="1"/>
</dbReference>
<proteinExistence type="predicted"/>